<dbReference type="GO" id="GO:0005198">
    <property type="term" value="F:structural molecule activity"/>
    <property type="evidence" value="ECO:0007669"/>
    <property type="project" value="InterPro"/>
</dbReference>
<reference evidence="1" key="1">
    <citation type="submission" date="2023-03" db="EMBL/GenBank/DDBJ databases">
        <title>Bacterial isolates from washroom surfaces on a university campus.</title>
        <authorList>
            <person name="Holman D.B."/>
            <person name="Gzyl K.E."/>
            <person name="Taheri A.E."/>
        </authorList>
    </citation>
    <scope>NUCLEOTIDE SEQUENCE</scope>
    <source>
        <strain evidence="1">RD03</strain>
    </source>
</reference>
<dbReference type="EMBL" id="JAROYP010000001">
    <property type="protein sequence ID" value="MDH5159829.1"/>
    <property type="molecule type" value="Genomic_DNA"/>
</dbReference>
<dbReference type="Pfam" id="PF06152">
    <property type="entry name" value="Phage_min_cap2"/>
    <property type="match status" value="1"/>
</dbReference>
<dbReference type="InterPro" id="IPR009319">
    <property type="entry name" value="Phage_A118_VSP1"/>
</dbReference>
<dbReference type="AlphaFoldDB" id="A0AAW6STC8"/>
<organism evidence="1 2">
    <name type="scientific">Heyndrickxia oleronia</name>
    <dbReference type="NCBI Taxonomy" id="38875"/>
    <lineage>
        <taxon>Bacteria</taxon>
        <taxon>Bacillati</taxon>
        <taxon>Bacillota</taxon>
        <taxon>Bacilli</taxon>
        <taxon>Bacillales</taxon>
        <taxon>Bacillaceae</taxon>
        <taxon>Heyndrickxia</taxon>
    </lineage>
</organism>
<proteinExistence type="predicted"/>
<dbReference type="Proteomes" id="UP001159179">
    <property type="component" value="Unassembled WGS sequence"/>
</dbReference>
<comment type="caution">
    <text evidence="1">The sequence shown here is derived from an EMBL/GenBank/DDBJ whole genome shotgun (WGS) entry which is preliminary data.</text>
</comment>
<protein>
    <submittedName>
        <fullName evidence="1">Minor capsid protein</fullName>
    </submittedName>
</protein>
<evidence type="ECO:0000313" key="2">
    <source>
        <dbReference type="Proteomes" id="UP001159179"/>
    </source>
</evidence>
<name>A0AAW6STC8_9BACI</name>
<accession>A0AAW6STC8</accession>
<dbReference type="RefSeq" id="WP_280615669.1">
    <property type="nucleotide sequence ID" value="NZ_JAROYP010000001.1"/>
</dbReference>
<gene>
    <name evidence="1" type="ORF">P5X88_02710</name>
</gene>
<sequence>MADYRELPTPIYDYEISILVGYYRKALRDINDQLMRIDISKMERAQLLAVQKEIATIVGELDVDMKAWVKANMPIAVTDGVIRSIVGLGVVSSVEQARTIVKLSRLNRDLVKTAVADTQADLLQVSQNVSRKVRVAIRQVTAEVMRSNLTQGINATSSLKRDIIAELRKKLGDSLNTGIIDAANRRWKPHDYVDMVVRTKMASAQREAAMNDALSRGAYYGVISRHSASDACRYWEGKIIKLAPEAEGDYPYIEDLPRREIFHPRCRHTITPIRRLDALPDDLREINDMTER</sequence>
<evidence type="ECO:0000313" key="1">
    <source>
        <dbReference type="EMBL" id="MDH5159829.1"/>
    </source>
</evidence>